<keyword evidence="10" id="KW-1185">Reference proteome</keyword>
<dbReference type="Proteomes" id="UP000005947">
    <property type="component" value="Unassembled WGS sequence"/>
</dbReference>
<dbReference type="EMBL" id="ACGK02000001">
    <property type="protein sequence ID" value="EGF23387.1"/>
    <property type="molecule type" value="Genomic_DNA"/>
</dbReference>
<accession>F1T3U3</accession>
<dbReference type="Gene3D" id="1.20.5.3310">
    <property type="match status" value="1"/>
</dbReference>
<dbReference type="GeneID" id="93211091"/>
<dbReference type="PRINTS" id="PR01506">
    <property type="entry name" value="TATBPROTEIN"/>
</dbReference>
<evidence type="ECO:0000313" key="10">
    <source>
        <dbReference type="Proteomes" id="UP000005947"/>
    </source>
</evidence>
<name>F1T3U3_9ACTN</name>
<feature type="region of interest" description="Disordered" evidence="8">
    <location>
        <begin position="59"/>
        <end position="80"/>
    </location>
</feature>
<dbReference type="Pfam" id="PF02416">
    <property type="entry name" value="TatA_B_E"/>
    <property type="match status" value="1"/>
</dbReference>
<evidence type="ECO:0000256" key="4">
    <source>
        <dbReference type="ARBA" id="ARBA00022927"/>
    </source>
</evidence>
<comment type="caution">
    <text evidence="9">The sequence shown here is derived from an EMBL/GenBank/DDBJ whole genome shotgun (WGS) entry which is preliminary data.</text>
</comment>
<evidence type="ECO:0000256" key="7">
    <source>
        <dbReference type="ARBA" id="ARBA00023136"/>
    </source>
</evidence>
<dbReference type="RefSeq" id="WP_006302458.1">
    <property type="nucleotide sequence ID" value="NZ_ACGK02000001.1"/>
</dbReference>
<feature type="compositionally biased region" description="Basic and acidic residues" evidence="8">
    <location>
        <begin position="100"/>
        <end position="136"/>
    </location>
</feature>
<dbReference type="OrthoDB" id="3267321at2"/>
<feature type="compositionally biased region" description="Basic and acidic residues" evidence="8">
    <location>
        <begin position="248"/>
        <end position="257"/>
    </location>
</feature>
<evidence type="ECO:0000256" key="2">
    <source>
        <dbReference type="ARBA" id="ARBA00022448"/>
    </source>
</evidence>
<keyword evidence="7" id="KW-0472">Membrane</keyword>
<keyword evidence="6" id="KW-0811">Translocation</keyword>
<evidence type="ECO:0000256" key="1">
    <source>
        <dbReference type="ARBA" id="ARBA00004167"/>
    </source>
</evidence>
<proteinExistence type="predicted"/>
<organism evidence="9 10">
    <name type="scientific">Fannyhessea vaginae DSM 15829</name>
    <dbReference type="NCBI Taxonomy" id="525256"/>
    <lineage>
        <taxon>Bacteria</taxon>
        <taxon>Bacillati</taxon>
        <taxon>Actinomycetota</taxon>
        <taxon>Coriobacteriia</taxon>
        <taxon>Coriobacteriales</taxon>
        <taxon>Atopobiaceae</taxon>
        <taxon>Fannyhessea</taxon>
    </lineage>
</organism>
<dbReference type="InterPro" id="IPR003369">
    <property type="entry name" value="TatA/B/E"/>
</dbReference>
<dbReference type="eggNOG" id="COG1826">
    <property type="taxonomic scope" value="Bacteria"/>
</dbReference>
<protein>
    <submittedName>
        <fullName evidence="9">Twin arginine-targeting protein translocase, TatA/E family</fullName>
    </submittedName>
</protein>
<dbReference type="GO" id="GO:0016020">
    <property type="term" value="C:membrane"/>
    <property type="evidence" value="ECO:0007669"/>
    <property type="project" value="UniProtKB-ARBA"/>
</dbReference>
<dbReference type="AlphaFoldDB" id="F1T3U3"/>
<comment type="subcellular location">
    <subcellularLocation>
        <location evidence="1">Membrane</location>
        <topology evidence="1">Single-pass membrane protein</topology>
    </subcellularLocation>
</comment>
<evidence type="ECO:0000313" key="9">
    <source>
        <dbReference type="EMBL" id="EGF23387.1"/>
    </source>
</evidence>
<evidence type="ECO:0000256" key="3">
    <source>
        <dbReference type="ARBA" id="ARBA00022692"/>
    </source>
</evidence>
<keyword evidence="2" id="KW-0813">Transport</keyword>
<keyword evidence="5" id="KW-1133">Transmembrane helix</keyword>
<evidence type="ECO:0000256" key="6">
    <source>
        <dbReference type="ARBA" id="ARBA00023010"/>
    </source>
</evidence>
<dbReference type="GO" id="GO:0015031">
    <property type="term" value="P:protein transport"/>
    <property type="evidence" value="ECO:0007669"/>
    <property type="project" value="UniProtKB-KW"/>
</dbReference>
<reference evidence="9 10" key="1">
    <citation type="submission" date="2011-02" db="EMBL/GenBank/DDBJ databases">
        <authorList>
            <person name="Muzny D."/>
            <person name="Qin X."/>
            <person name="Buhay C."/>
            <person name="Dugan-Rocha S."/>
            <person name="Ding Y."/>
            <person name="Chen G."/>
            <person name="Hawes A."/>
            <person name="Holder M."/>
            <person name="Jhangiani S."/>
            <person name="Johnson A."/>
            <person name="Khan Z."/>
            <person name="Li Z."/>
            <person name="Liu W."/>
            <person name="Liu X."/>
            <person name="Perez L."/>
            <person name="Shen H."/>
            <person name="Wang Q."/>
            <person name="Watt J."/>
            <person name="Xi L."/>
            <person name="Xin Y."/>
            <person name="Zhou J."/>
            <person name="Deng J."/>
            <person name="Jiang H."/>
            <person name="Liu Y."/>
            <person name="Qu J."/>
            <person name="Song X.-Z."/>
            <person name="Zhang L."/>
            <person name="Villasana D."/>
            <person name="Johnson A."/>
            <person name="Liu J."/>
            <person name="Liyanage D."/>
            <person name="Lorensuhewa L."/>
            <person name="Robinson T."/>
            <person name="Song A."/>
            <person name="Song B.-B."/>
            <person name="Dinh H."/>
            <person name="Thornton R."/>
            <person name="Coyle M."/>
            <person name="Francisco L."/>
            <person name="Jackson L."/>
            <person name="Javaid M."/>
            <person name="Korchina V."/>
            <person name="Kovar C."/>
            <person name="Mata R."/>
            <person name="Mathew T."/>
            <person name="Ngo R."/>
            <person name="Nguyen L."/>
            <person name="Nguyen N."/>
            <person name="Okwuonu G."/>
            <person name="Ongeri F."/>
            <person name="Pham C."/>
            <person name="Simmons D."/>
            <person name="Wilczek-Boney K."/>
            <person name="Hale W."/>
            <person name="Jakkamsetti A."/>
            <person name="Pham P."/>
            <person name="Ruth R."/>
            <person name="San Lucas F."/>
            <person name="Warren J."/>
            <person name="Zhang J."/>
            <person name="Zhao Z."/>
            <person name="Zhou C."/>
            <person name="Zhu D."/>
            <person name="Lee S."/>
            <person name="Bess C."/>
            <person name="Blankenburg K."/>
            <person name="Forbes L."/>
            <person name="Fu Q."/>
            <person name="Gubbala S."/>
            <person name="Hirani K."/>
            <person name="Jayaseelan J.C."/>
            <person name="Lara F."/>
            <person name="Munidasa M."/>
            <person name="Palculict T."/>
            <person name="Patil S."/>
            <person name="Pu L.-L."/>
            <person name="Saada N."/>
            <person name="Tang L."/>
            <person name="Weissenberger G."/>
            <person name="Zhu Y."/>
            <person name="Hemphill L."/>
            <person name="Shang Y."/>
            <person name="Youmans B."/>
            <person name="Ayvaz T."/>
            <person name="Ross M."/>
            <person name="Santibanez J."/>
            <person name="Aqrawi P."/>
            <person name="Gross S."/>
            <person name="Joshi V."/>
            <person name="Fowler G."/>
            <person name="Nazareth L."/>
            <person name="Reid J."/>
            <person name="Worley K."/>
            <person name="Petrosino J."/>
            <person name="Highlander S."/>
            <person name="Gibbs R."/>
        </authorList>
    </citation>
    <scope>NUCLEOTIDE SEQUENCE [LARGE SCALE GENOMIC DNA]</scope>
    <source>
        <strain evidence="9 10">DSM 15829</strain>
    </source>
</reference>
<evidence type="ECO:0000256" key="5">
    <source>
        <dbReference type="ARBA" id="ARBA00022989"/>
    </source>
</evidence>
<sequence length="257" mass="27971">MFGISETELALIALFGFLLFGPDKLPGMGRTIGRMLKQFRQAQEDFNEVVQTEVINPMNDAVNGTGNDDAAQKKAQGLHDALSDDADIADGADEATSEPAVRKESFAERRARLEKEKQEREKRAQEKLERAQHEQLDTLSGTQTEQKKPVHSDVQSSKSEDNQAGEKSSPCDTAQDVAEERSGEQSDTAASAAPNPLSAQALYALKPKQTLTQTADARDHYEPELAPDANHGACEKPESTSAPACEDTTQKEEPSCQ</sequence>
<gene>
    <name evidence="9" type="primary">tatA</name>
    <name evidence="9" type="ORF">HMPREF0091_10334</name>
</gene>
<evidence type="ECO:0000256" key="8">
    <source>
        <dbReference type="SAM" id="MobiDB-lite"/>
    </source>
</evidence>
<feature type="region of interest" description="Disordered" evidence="8">
    <location>
        <begin position="92"/>
        <end position="257"/>
    </location>
</feature>
<keyword evidence="3" id="KW-0812">Transmembrane</keyword>
<keyword evidence="4" id="KW-0653">Protein transport</keyword>